<evidence type="ECO:0000259" key="10">
    <source>
        <dbReference type="PROSITE" id="PS50885"/>
    </source>
</evidence>
<dbReference type="PROSITE" id="PS50192">
    <property type="entry name" value="T_SNARE"/>
    <property type="match status" value="1"/>
</dbReference>
<feature type="domain" description="HAMP" evidence="10">
    <location>
        <begin position="393"/>
        <end position="446"/>
    </location>
</feature>
<feature type="domain" description="T-SNARE coiled-coil homology" evidence="9">
    <location>
        <begin position="638"/>
        <end position="700"/>
    </location>
</feature>
<organism evidence="11 12">
    <name type="scientific">Pararhodospirillum photometricum DSM 122</name>
    <dbReference type="NCBI Taxonomy" id="1150469"/>
    <lineage>
        <taxon>Bacteria</taxon>
        <taxon>Pseudomonadati</taxon>
        <taxon>Pseudomonadota</taxon>
        <taxon>Alphaproteobacteria</taxon>
        <taxon>Rhodospirillales</taxon>
        <taxon>Rhodospirillaceae</taxon>
        <taxon>Pararhodospirillum</taxon>
    </lineage>
</organism>
<evidence type="ECO:0000313" key="12">
    <source>
        <dbReference type="Proteomes" id="UP000033220"/>
    </source>
</evidence>
<evidence type="ECO:0000256" key="3">
    <source>
        <dbReference type="ARBA" id="ARBA00023224"/>
    </source>
</evidence>
<dbReference type="PANTHER" id="PTHR32089">
    <property type="entry name" value="METHYL-ACCEPTING CHEMOTAXIS PROTEIN MCPB"/>
    <property type="match status" value="1"/>
</dbReference>
<feature type="region of interest" description="Disordered" evidence="6">
    <location>
        <begin position="1"/>
        <end position="45"/>
    </location>
</feature>
<reference evidence="11 12" key="1">
    <citation type="submission" date="2012-02" db="EMBL/GenBank/DDBJ databases">
        <title>Shotgun genome sequence of Phaeospirillum photometricum DSM 122.</title>
        <authorList>
            <person name="Duquesne K."/>
            <person name="Sturgis J."/>
        </authorList>
    </citation>
    <scope>NUCLEOTIDE SEQUENCE [LARGE SCALE GENOMIC DNA]</scope>
    <source>
        <strain evidence="12">DSM122</strain>
    </source>
</reference>
<evidence type="ECO:0000259" key="8">
    <source>
        <dbReference type="PROSITE" id="PS50111"/>
    </source>
</evidence>
<dbReference type="Proteomes" id="UP000033220">
    <property type="component" value="Chromosome DSM 122"/>
</dbReference>
<feature type="transmembrane region" description="Helical" evidence="7">
    <location>
        <begin position="51"/>
        <end position="73"/>
    </location>
</feature>
<dbReference type="STRING" id="1150469.RSPPHO_00771"/>
<evidence type="ECO:0000256" key="2">
    <source>
        <dbReference type="ARBA" id="ARBA00022519"/>
    </source>
</evidence>
<dbReference type="PANTHER" id="PTHR32089:SF112">
    <property type="entry name" value="LYSOZYME-LIKE PROTEIN-RELATED"/>
    <property type="match status" value="1"/>
</dbReference>
<comment type="subcellular location">
    <subcellularLocation>
        <location evidence="1">Cell inner membrane</location>
        <topology evidence="1">Multi-pass membrane protein</topology>
    </subcellularLocation>
</comment>
<keyword evidence="7" id="KW-0812">Transmembrane</keyword>
<evidence type="ECO:0000256" key="5">
    <source>
        <dbReference type="PROSITE-ProRule" id="PRU00284"/>
    </source>
</evidence>
<dbReference type="Pfam" id="PF00672">
    <property type="entry name" value="HAMP"/>
    <property type="match status" value="1"/>
</dbReference>
<gene>
    <name evidence="11" type="ORF">RSPPHO_00771</name>
</gene>
<dbReference type="Pfam" id="PF00015">
    <property type="entry name" value="MCPsignal"/>
    <property type="match status" value="1"/>
</dbReference>
<dbReference type="SUPFAM" id="SSF58104">
    <property type="entry name" value="Methyl-accepting chemotaxis protein (MCP) signaling domain"/>
    <property type="match status" value="1"/>
</dbReference>
<comment type="similarity">
    <text evidence="4">Belongs to the methyl-accepting chemotaxis (MCP) protein family.</text>
</comment>
<evidence type="ECO:0000256" key="1">
    <source>
        <dbReference type="ARBA" id="ARBA00004429"/>
    </source>
</evidence>
<dbReference type="AlphaFoldDB" id="H6SQT2"/>
<dbReference type="InterPro" id="IPR000727">
    <property type="entry name" value="T_SNARE_dom"/>
</dbReference>
<keyword evidence="2" id="KW-1003">Cell membrane</keyword>
<keyword evidence="3 5" id="KW-0807">Transducer</keyword>
<dbReference type="eggNOG" id="COG0840">
    <property type="taxonomic scope" value="Bacteria"/>
</dbReference>
<dbReference type="PROSITE" id="PS50111">
    <property type="entry name" value="CHEMOTAXIS_TRANSDUC_2"/>
    <property type="match status" value="1"/>
</dbReference>
<keyword evidence="12" id="KW-1185">Reference proteome</keyword>
<protein>
    <submittedName>
        <fullName evidence="11">Methyl-accepting chemotaxis protein, putative</fullName>
    </submittedName>
</protein>
<dbReference type="PROSITE" id="PS50885">
    <property type="entry name" value="HAMP"/>
    <property type="match status" value="1"/>
</dbReference>
<dbReference type="HOGENOM" id="CLU_000445_107_27_5"/>
<dbReference type="EMBL" id="HE663493">
    <property type="protein sequence ID" value="CCG07397.1"/>
    <property type="molecule type" value="Genomic_DNA"/>
</dbReference>
<name>H6SQT2_PARPM</name>
<dbReference type="GO" id="GO:0006935">
    <property type="term" value="P:chemotaxis"/>
    <property type="evidence" value="ECO:0007669"/>
    <property type="project" value="InterPro"/>
</dbReference>
<dbReference type="OrthoDB" id="8456673at2"/>
<evidence type="ECO:0000256" key="4">
    <source>
        <dbReference type="ARBA" id="ARBA00029447"/>
    </source>
</evidence>
<feature type="domain" description="Methyl-accepting transducer" evidence="8">
    <location>
        <begin position="486"/>
        <end position="722"/>
    </location>
</feature>
<keyword evidence="7" id="KW-0472">Membrane</keyword>
<dbReference type="Gene3D" id="6.10.340.10">
    <property type="match status" value="1"/>
</dbReference>
<dbReference type="CDD" id="cd06225">
    <property type="entry name" value="HAMP"/>
    <property type="match status" value="1"/>
</dbReference>
<evidence type="ECO:0000256" key="7">
    <source>
        <dbReference type="SAM" id="Phobius"/>
    </source>
</evidence>
<evidence type="ECO:0000313" key="11">
    <source>
        <dbReference type="EMBL" id="CCG07397.1"/>
    </source>
</evidence>
<dbReference type="InterPro" id="IPR003660">
    <property type="entry name" value="HAMP_dom"/>
</dbReference>
<dbReference type="PATRIC" id="fig|1150469.3.peg.885"/>
<dbReference type="GO" id="GO:0005886">
    <property type="term" value="C:plasma membrane"/>
    <property type="evidence" value="ECO:0007669"/>
    <property type="project" value="UniProtKB-SubCell"/>
</dbReference>
<keyword evidence="7" id="KW-1133">Transmembrane helix</keyword>
<dbReference type="PRINTS" id="PR00260">
    <property type="entry name" value="CHEMTRNSDUCR"/>
</dbReference>
<dbReference type="SMART" id="SM00283">
    <property type="entry name" value="MA"/>
    <property type="match status" value="1"/>
</dbReference>
<dbReference type="GO" id="GO:0007165">
    <property type="term" value="P:signal transduction"/>
    <property type="evidence" value="ECO:0007669"/>
    <property type="project" value="UniProtKB-KW"/>
</dbReference>
<evidence type="ECO:0000256" key="6">
    <source>
        <dbReference type="SAM" id="MobiDB-lite"/>
    </source>
</evidence>
<keyword evidence="2" id="KW-0997">Cell inner membrane</keyword>
<accession>H6SQT2</accession>
<dbReference type="GO" id="GO:0004888">
    <property type="term" value="F:transmembrane signaling receptor activity"/>
    <property type="evidence" value="ECO:0007669"/>
    <property type="project" value="InterPro"/>
</dbReference>
<proteinExistence type="inferred from homology"/>
<dbReference type="SMART" id="SM00304">
    <property type="entry name" value="HAMP"/>
    <property type="match status" value="2"/>
</dbReference>
<dbReference type="InterPro" id="IPR004089">
    <property type="entry name" value="MCPsignal_dom"/>
</dbReference>
<dbReference type="Gene3D" id="1.10.287.950">
    <property type="entry name" value="Methyl-accepting chemotaxis protein"/>
    <property type="match status" value="1"/>
</dbReference>
<dbReference type="InterPro" id="IPR004090">
    <property type="entry name" value="Chemotax_Me-accpt_rcpt"/>
</dbReference>
<sequence>MFRSHGRTPGPRLRPFPDPALPFRLLPGNQGSGSSPRPEHKGRAMAGNRSLSVAATLTALFAALYTYLTALIVSDALEDYHLWSVSRTGETTAEASLSVYKAMQALRSERGNTNRLLMQPAGSEPDIQNKILPALRAASADVVATVRTVCAQVPCPAGLGPTDIQAAMGRVNTLRQEIDAALSQDKNARRPGLTDEWTKEGLATVALMTSIANALLEPLRSADPVFGSLLPLKDAAIAARGHFTGVRSTFDIALTSRQVTPETAGKLHTARGRLEGAWGALRDAAPRADTPPVIRTAIEAAQRSYFTDYGAVLDKTLTRLAERGELPQAIGEINGSADRAMLDLDGVGTAILTQIHTETVSKTEDAARGLGLAGLKISLVLAFSVIGFLIVQRRVVIPLRAMTETTRRVAAGDLSGHIPHGERGDEIGALATALATFKENMCERERLEERSRAERKIREQRTQEIERLIASFGADFTRILDIVTGASAQLHHTARSMTDIAERTKEKAGASATAAQQTSANVQTVAAAAEQMLASIHEIGRSMASSTEVVDEAGRRAQETIDTVRGLAQAVGEIGEVVRLIQDIAAQTNLLALNATIEAARAGDVGKGFAVVAGEVKTLANQTARATEDIAAQISAVQTATRSTVSAIDAVGDTIARLNEISSTIAAAIEEQSATTSEISRNAQQAATGTLEVSMNVAEVNQTAALTDEAGDKVLGASADMAREAETLRREVEAFLVGIRQAGAVGRG</sequence>
<evidence type="ECO:0000259" key="9">
    <source>
        <dbReference type="PROSITE" id="PS50192"/>
    </source>
</evidence>
<dbReference type="KEGG" id="rpm:RSPPHO_00771"/>